<dbReference type="InterPro" id="IPR023397">
    <property type="entry name" value="SAM-dep_MeTrfase_MraW_recog"/>
</dbReference>
<evidence type="ECO:0000256" key="6">
    <source>
        <dbReference type="HAMAP-Rule" id="MF_01007"/>
    </source>
</evidence>
<dbReference type="OrthoDB" id="9806637at2"/>
<gene>
    <name evidence="6" type="primary">rsmH</name>
    <name evidence="8" type="ORF">AH67_06515</name>
</gene>
<comment type="subcellular location">
    <subcellularLocation>
        <location evidence="6">Cytoplasm</location>
    </subcellularLocation>
</comment>
<keyword evidence="3 6" id="KW-0489">Methyltransferase</keyword>
<dbReference type="EMBL" id="CP007457">
    <property type="protein sequence ID" value="AIZ16607.1"/>
    <property type="molecule type" value="Genomic_DNA"/>
</dbReference>
<dbReference type="Gene3D" id="1.10.150.170">
    <property type="entry name" value="Putative methyltransferase TM0872, insert domain"/>
    <property type="match status" value="1"/>
</dbReference>
<keyword evidence="9" id="KW-1185">Reference proteome</keyword>
<evidence type="ECO:0000256" key="2">
    <source>
        <dbReference type="ARBA" id="ARBA00022552"/>
    </source>
</evidence>
<feature type="binding site" evidence="6">
    <location>
        <begin position="39"/>
        <end position="41"/>
    </location>
    <ligand>
        <name>S-adenosyl-L-methionine</name>
        <dbReference type="ChEBI" id="CHEBI:59789"/>
    </ligand>
</feature>
<evidence type="ECO:0000313" key="9">
    <source>
        <dbReference type="Proteomes" id="UP000030636"/>
    </source>
</evidence>
<dbReference type="HOGENOM" id="CLU_038422_0_0_11"/>
<dbReference type="PANTHER" id="PTHR11265:SF0">
    <property type="entry name" value="12S RRNA N4-METHYLCYTIDINE METHYLTRANSFERASE"/>
    <property type="match status" value="1"/>
</dbReference>
<evidence type="ECO:0000256" key="1">
    <source>
        <dbReference type="ARBA" id="ARBA00010396"/>
    </source>
</evidence>
<dbReference type="STRING" id="1447715.AH67_06515"/>
<dbReference type="PIRSF" id="PIRSF004486">
    <property type="entry name" value="MraW"/>
    <property type="match status" value="1"/>
</dbReference>
<reference evidence="8 9" key="1">
    <citation type="journal article" date="2015" name="Genome Announc.">
        <title>Bifidobacterium pseudolongum Strain PV8-2, Isolated from a Stool Sample of an Anemic Kenyan Infant.</title>
        <authorList>
            <person name="Vazquez-Gutierrez P."/>
            <person name="Lacroix C."/>
            <person name="Chassard C."/>
            <person name="Klumpp J."/>
            <person name="Stevens M.J."/>
            <person name="Jans C."/>
        </authorList>
    </citation>
    <scope>NUCLEOTIDE SEQUENCE [LARGE SCALE GENOMIC DNA]</scope>
    <source>
        <strain evidence="8 9">PV8-2</strain>
    </source>
</reference>
<organism evidence="8 9">
    <name type="scientific">Bifidobacterium pseudolongum PV8-2</name>
    <dbReference type="NCBI Taxonomy" id="1447715"/>
    <lineage>
        <taxon>Bacteria</taxon>
        <taxon>Bacillati</taxon>
        <taxon>Actinomycetota</taxon>
        <taxon>Actinomycetes</taxon>
        <taxon>Bifidobacteriales</taxon>
        <taxon>Bifidobacteriaceae</taxon>
        <taxon>Bifidobacterium</taxon>
    </lineage>
</organism>
<dbReference type="Gene3D" id="3.40.50.150">
    <property type="entry name" value="Vaccinia Virus protein VP39"/>
    <property type="match status" value="1"/>
</dbReference>
<dbReference type="Proteomes" id="UP000030636">
    <property type="component" value="Chromosome"/>
</dbReference>
<feature type="binding site" evidence="6">
    <location>
        <position position="58"/>
    </location>
    <ligand>
        <name>S-adenosyl-L-methionine</name>
        <dbReference type="ChEBI" id="CHEBI:59789"/>
    </ligand>
</feature>
<feature type="binding site" evidence="6">
    <location>
        <position position="87"/>
    </location>
    <ligand>
        <name>S-adenosyl-L-methionine</name>
        <dbReference type="ChEBI" id="CHEBI:59789"/>
    </ligand>
</feature>
<proteinExistence type="inferred from homology"/>
<dbReference type="SUPFAM" id="SSF53335">
    <property type="entry name" value="S-adenosyl-L-methionine-dependent methyltransferases"/>
    <property type="match status" value="1"/>
</dbReference>
<sequence>MTDYAHIHQPVLLEQCVGLVAPALRTPGALAVDCTLGLAGHSIAFLKAAPQARLIGIDRDIEALRMATARVEQEGLGGRFIPVHAAFDDFSRVLEERGIDTVQAVFMDLGLSSLQIDERERGFSYAHDAPLDMRMDVSQPLTAQMVLERYDAAALTRIFKAYGEERFARQIAQEIVRSRADEPLTSSRQLTALVDRVIPQAHRGSGNPAKRVFQALRIEVNGELEKLARTLPQIANRLAVGGRLVVESYHSLEDKTVKSFMMQGTRVDAPADMPVVPDDMQPFFAPLTKGAVMADDKERERNPRAASVRLRAVELVRPVPQRWRRRFEHEADGSMQRAGARHGATGRRRGKRS</sequence>
<feature type="binding site" evidence="6">
    <location>
        <position position="108"/>
    </location>
    <ligand>
        <name>S-adenosyl-L-methionine</name>
        <dbReference type="ChEBI" id="CHEBI:59789"/>
    </ligand>
</feature>
<dbReference type="HAMAP" id="MF_01007">
    <property type="entry name" value="16SrRNA_methyltr_H"/>
    <property type="match status" value="1"/>
</dbReference>
<feature type="region of interest" description="Disordered" evidence="7">
    <location>
        <begin position="324"/>
        <end position="353"/>
    </location>
</feature>
<dbReference type="SUPFAM" id="SSF81799">
    <property type="entry name" value="Putative methyltransferase TM0872, insert domain"/>
    <property type="match status" value="1"/>
</dbReference>
<evidence type="ECO:0000256" key="5">
    <source>
        <dbReference type="ARBA" id="ARBA00022691"/>
    </source>
</evidence>
<dbReference type="PANTHER" id="PTHR11265">
    <property type="entry name" value="S-ADENOSYL-METHYLTRANSFERASE MRAW"/>
    <property type="match status" value="1"/>
</dbReference>
<feature type="compositionally biased region" description="Basic residues" evidence="7">
    <location>
        <begin position="344"/>
        <end position="353"/>
    </location>
</feature>
<keyword evidence="2 6" id="KW-0698">rRNA processing</keyword>
<dbReference type="KEGG" id="bpsp:AH67_06515"/>
<dbReference type="AlphaFoldDB" id="A0A0A7I8L9"/>
<evidence type="ECO:0000256" key="3">
    <source>
        <dbReference type="ARBA" id="ARBA00022603"/>
    </source>
</evidence>
<comment type="similarity">
    <text evidence="1 6">Belongs to the methyltransferase superfamily. RsmH family.</text>
</comment>
<dbReference type="NCBIfam" id="TIGR00006">
    <property type="entry name" value="16S rRNA (cytosine(1402)-N(4))-methyltransferase RsmH"/>
    <property type="match status" value="1"/>
</dbReference>
<dbReference type="EC" id="2.1.1.199" evidence="6"/>
<dbReference type="Pfam" id="PF01795">
    <property type="entry name" value="Methyltransf_5"/>
    <property type="match status" value="1"/>
</dbReference>
<accession>A0A0A7I8L9</accession>
<comment type="catalytic activity">
    <reaction evidence="6">
        <text>cytidine(1402) in 16S rRNA + S-adenosyl-L-methionine = N(4)-methylcytidine(1402) in 16S rRNA + S-adenosyl-L-homocysteine + H(+)</text>
        <dbReference type="Rhea" id="RHEA:42928"/>
        <dbReference type="Rhea" id="RHEA-COMP:10286"/>
        <dbReference type="Rhea" id="RHEA-COMP:10287"/>
        <dbReference type="ChEBI" id="CHEBI:15378"/>
        <dbReference type="ChEBI" id="CHEBI:57856"/>
        <dbReference type="ChEBI" id="CHEBI:59789"/>
        <dbReference type="ChEBI" id="CHEBI:74506"/>
        <dbReference type="ChEBI" id="CHEBI:82748"/>
        <dbReference type="EC" id="2.1.1.199"/>
    </reaction>
</comment>
<evidence type="ECO:0000256" key="4">
    <source>
        <dbReference type="ARBA" id="ARBA00022679"/>
    </source>
</evidence>
<protein>
    <recommendedName>
        <fullName evidence="6">Ribosomal RNA small subunit methyltransferase H</fullName>
        <ecNumber evidence="6">2.1.1.199</ecNumber>
    </recommendedName>
    <alternativeName>
        <fullName evidence="6">16S rRNA m(4)C1402 methyltransferase</fullName>
    </alternativeName>
    <alternativeName>
        <fullName evidence="6">rRNA (cytosine-N(4)-)-methyltransferase RsmH</fullName>
    </alternativeName>
</protein>
<dbReference type="InterPro" id="IPR002903">
    <property type="entry name" value="RsmH"/>
</dbReference>
<dbReference type="RefSeq" id="WP_022858021.1">
    <property type="nucleotide sequence ID" value="NZ_CP007457.1"/>
</dbReference>
<evidence type="ECO:0000313" key="8">
    <source>
        <dbReference type="EMBL" id="AIZ16607.1"/>
    </source>
</evidence>
<feature type="binding site" evidence="6">
    <location>
        <position position="115"/>
    </location>
    <ligand>
        <name>S-adenosyl-L-methionine</name>
        <dbReference type="ChEBI" id="CHEBI:59789"/>
    </ligand>
</feature>
<dbReference type="GO" id="GO:0070475">
    <property type="term" value="P:rRNA base methylation"/>
    <property type="evidence" value="ECO:0007669"/>
    <property type="project" value="UniProtKB-UniRule"/>
</dbReference>
<name>A0A0A7I8L9_9BIFI</name>
<keyword evidence="4 6" id="KW-0808">Transferase</keyword>
<dbReference type="InterPro" id="IPR029063">
    <property type="entry name" value="SAM-dependent_MTases_sf"/>
</dbReference>
<dbReference type="GO" id="GO:0005737">
    <property type="term" value="C:cytoplasm"/>
    <property type="evidence" value="ECO:0007669"/>
    <property type="project" value="UniProtKB-SubCell"/>
</dbReference>
<keyword evidence="6" id="KW-0963">Cytoplasm</keyword>
<comment type="function">
    <text evidence="6">Specifically methylates the N4 position of cytidine in position 1402 (C1402) of 16S rRNA.</text>
</comment>
<dbReference type="GO" id="GO:0071424">
    <property type="term" value="F:rRNA (cytosine-N4-)-methyltransferase activity"/>
    <property type="evidence" value="ECO:0007669"/>
    <property type="project" value="UniProtKB-UniRule"/>
</dbReference>
<keyword evidence="5 6" id="KW-0949">S-adenosyl-L-methionine</keyword>
<evidence type="ECO:0000256" key="7">
    <source>
        <dbReference type="SAM" id="MobiDB-lite"/>
    </source>
</evidence>